<gene>
    <name evidence="2" type="ORF">ENSA7_63360</name>
</gene>
<proteinExistence type="predicted"/>
<dbReference type="Proteomes" id="UP000238823">
    <property type="component" value="Unassembled WGS sequence"/>
</dbReference>
<feature type="signal peptide" evidence="1">
    <location>
        <begin position="1"/>
        <end position="35"/>
    </location>
</feature>
<accession>A0A2S9Y2G5</accession>
<evidence type="ECO:0000313" key="3">
    <source>
        <dbReference type="Proteomes" id="UP000238823"/>
    </source>
</evidence>
<evidence type="ECO:0000313" key="2">
    <source>
        <dbReference type="EMBL" id="PRP99294.1"/>
    </source>
</evidence>
<evidence type="ECO:0008006" key="4">
    <source>
        <dbReference type="Google" id="ProtNLM"/>
    </source>
</evidence>
<dbReference type="EMBL" id="PVNL01000121">
    <property type="protein sequence ID" value="PRP99294.1"/>
    <property type="molecule type" value="Genomic_DNA"/>
</dbReference>
<evidence type="ECO:0000256" key="1">
    <source>
        <dbReference type="SAM" id="SignalP"/>
    </source>
</evidence>
<keyword evidence="1" id="KW-0732">Signal</keyword>
<feature type="chain" id="PRO_5015448327" description="Flagellar assembly protein T N-terminal domain-containing protein" evidence="1">
    <location>
        <begin position="36"/>
        <end position="332"/>
    </location>
</feature>
<organism evidence="2 3">
    <name type="scientific">Enhygromyxa salina</name>
    <dbReference type="NCBI Taxonomy" id="215803"/>
    <lineage>
        <taxon>Bacteria</taxon>
        <taxon>Pseudomonadati</taxon>
        <taxon>Myxococcota</taxon>
        <taxon>Polyangia</taxon>
        <taxon>Nannocystales</taxon>
        <taxon>Nannocystaceae</taxon>
        <taxon>Enhygromyxa</taxon>
    </lineage>
</organism>
<reference evidence="2 3" key="1">
    <citation type="submission" date="2018-03" db="EMBL/GenBank/DDBJ databases">
        <title>Draft Genome Sequences of the Obligatory Marine Myxobacteria Enhygromyxa salina SWB007.</title>
        <authorList>
            <person name="Poehlein A."/>
            <person name="Moghaddam J.A."/>
            <person name="Harms H."/>
            <person name="Alanjari M."/>
            <person name="Koenig G.M."/>
            <person name="Daniel R."/>
            <person name="Schaeberle T.F."/>
        </authorList>
    </citation>
    <scope>NUCLEOTIDE SEQUENCE [LARGE SCALE GENOMIC DNA]</scope>
    <source>
        <strain evidence="2 3">SWB007</strain>
    </source>
</reference>
<name>A0A2S9Y2G5_9BACT</name>
<sequence length="332" mass="34316">MRRPLGSGARLSALAVASTLAAVSSFLVVCPRAEAAPIQANAAAIAAAGKPDRARDEATAKARKAALEQAISSVEIPTDPAAVAQVLARAEAWTAAYRVLEVTTGADHVEVSVEVEIDLPRLRKRIAVVAASQRPSGFRFGKLQVSGCTGIDEAALTGPLRAYGIVADGGDATLSLTIACKDRGAVANTHVRAAAVEITAKTTGAVELELGFTGRGFAEDIEVATGIALDRAVGELADELAVVARGELELRVEQPWPAARVASLERSLREAVIGVDAVELAGISADGTAILRVGGRIDAKQLGRALQDLSFPGFALVGLRVDGAHALRVRMQ</sequence>
<protein>
    <recommendedName>
        <fullName evidence="4">Flagellar assembly protein T N-terminal domain-containing protein</fullName>
    </recommendedName>
</protein>
<comment type="caution">
    <text evidence="2">The sequence shown here is derived from an EMBL/GenBank/DDBJ whole genome shotgun (WGS) entry which is preliminary data.</text>
</comment>
<dbReference type="AlphaFoldDB" id="A0A2S9Y2G5"/>